<dbReference type="InterPro" id="IPR047618">
    <property type="entry name" value="QOR-like"/>
</dbReference>
<dbReference type="EMBL" id="LLZS01000003">
    <property type="protein sequence ID" value="KUR73127.1"/>
    <property type="molecule type" value="Genomic_DNA"/>
</dbReference>
<dbReference type="PANTHER" id="PTHR48106">
    <property type="entry name" value="QUINONE OXIDOREDUCTASE PIG3-RELATED"/>
    <property type="match status" value="1"/>
</dbReference>
<dbReference type="Gene3D" id="3.40.50.720">
    <property type="entry name" value="NAD(P)-binding Rossmann-like Domain"/>
    <property type="match status" value="1"/>
</dbReference>
<evidence type="ECO:0000259" key="3">
    <source>
        <dbReference type="SMART" id="SM00829"/>
    </source>
</evidence>
<dbReference type="Pfam" id="PF00107">
    <property type="entry name" value="ADH_zinc_N"/>
    <property type="match status" value="1"/>
</dbReference>
<comment type="caution">
    <text evidence="4">The sequence shown here is derived from an EMBL/GenBank/DDBJ whole genome shotgun (WGS) entry which is preliminary data.</text>
</comment>
<dbReference type="GO" id="GO:0003960">
    <property type="term" value="F:quinone reductase (NADPH) activity"/>
    <property type="evidence" value="ECO:0007669"/>
    <property type="project" value="InterPro"/>
</dbReference>
<dbReference type="CDD" id="cd05286">
    <property type="entry name" value="QOR2"/>
    <property type="match status" value="1"/>
</dbReference>
<dbReference type="Pfam" id="PF08240">
    <property type="entry name" value="ADH_N"/>
    <property type="match status" value="1"/>
</dbReference>
<dbReference type="SUPFAM" id="SSF51735">
    <property type="entry name" value="NAD(P)-binding Rossmann-fold domains"/>
    <property type="match status" value="1"/>
</dbReference>
<dbReference type="InterPro" id="IPR013154">
    <property type="entry name" value="ADH-like_N"/>
</dbReference>
<dbReference type="GO" id="GO:0005829">
    <property type="term" value="C:cytosol"/>
    <property type="evidence" value="ECO:0007669"/>
    <property type="project" value="TreeGrafter"/>
</dbReference>
<dbReference type="STRING" id="1117702.AQZ52_03265"/>
<name>A0A124JWA6_9SPHN</name>
<dbReference type="InterPro" id="IPR020843">
    <property type="entry name" value="ER"/>
</dbReference>
<keyword evidence="1" id="KW-0521">NADP</keyword>
<sequence>MEIERIEVAAPGPGDLLIRQHAASVNFHDIYVRSGSYRTLDLPGIPGLEAVGTVETVGADVTDFKPGDRIAYIARNYGGYSRLRVVSATLAVPVPAGIDDAIAAAWFLKGLTAQALVDEVEPVRPGMAVLVQAAGGGVGQLVARMAQLRGAKVIGTAGSPEKAAIARVAGCDEVIHYRDEDVASRVLAFTNGAGVAAAYDAVGGDTFEGSLASLGVKGHLVHYGQASGPIPPFDLSRLGAKSAKVSRPFLWPYISTRETLLAAAESLFVSIAAGELPLSLGGRFDLAEASKAHVALEARAAGPFVLDC</sequence>
<dbReference type="Gene3D" id="3.90.180.10">
    <property type="entry name" value="Medium-chain alcohol dehydrogenases, catalytic domain"/>
    <property type="match status" value="1"/>
</dbReference>
<dbReference type="GO" id="GO:0070402">
    <property type="term" value="F:NADPH binding"/>
    <property type="evidence" value="ECO:0007669"/>
    <property type="project" value="TreeGrafter"/>
</dbReference>
<reference evidence="4 5" key="1">
    <citation type="submission" date="2015-10" db="EMBL/GenBank/DDBJ databases">
        <title>Draft genome sequence of Novosphingobium fuchskuhlense DSM 25065 isolated from a surface water sample of the southwest basin of Lake Grosse Fuchskuhle.</title>
        <authorList>
            <person name="Ruckert C."/>
            <person name="Winkler A."/>
            <person name="Glaeser J."/>
            <person name="Grossart H.-P."/>
            <person name="Kalinowski J."/>
            <person name="Glaeser S."/>
        </authorList>
    </citation>
    <scope>NUCLEOTIDE SEQUENCE [LARGE SCALE GENOMIC DNA]</scope>
    <source>
        <strain evidence="4 5">FNE08-7</strain>
    </source>
</reference>
<protein>
    <submittedName>
        <fullName evidence="4">Alcohol dehydrogenase</fullName>
    </submittedName>
</protein>
<dbReference type="Proteomes" id="UP000058012">
    <property type="component" value="Unassembled WGS sequence"/>
</dbReference>
<feature type="domain" description="Enoyl reductase (ER)" evidence="3">
    <location>
        <begin position="1"/>
        <end position="306"/>
    </location>
</feature>
<evidence type="ECO:0000313" key="4">
    <source>
        <dbReference type="EMBL" id="KUR73127.1"/>
    </source>
</evidence>
<dbReference type="InterPro" id="IPR011032">
    <property type="entry name" value="GroES-like_sf"/>
</dbReference>
<dbReference type="OrthoDB" id="9805883at2"/>
<keyword evidence="2" id="KW-0560">Oxidoreductase</keyword>
<evidence type="ECO:0000313" key="5">
    <source>
        <dbReference type="Proteomes" id="UP000058012"/>
    </source>
</evidence>
<dbReference type="SUPFAM" id="SSF50129">
    <property type="entry name" value="GroES-like"/>
    <property type="match status" value="1"/>
</dbReference>
<dbReference type="InterPro" id="IPR036291">
    <property type="entry name" value="NAD(P)-bd_dom_sf"/>
</dbReference>
<dbReference type="PANTHER" id="PTHR48106:SF13">
    <property type="entry name" value="QUINONE OXIDOREDUCTASE-RELATED"/>
    <property type="match status" value="1"/>
</dbReference>
<dbReference type="InterPro" id="IPR013149">
    <property type="entry name" value="ADH-like_C"/>
</dbReference>
<dbReference type="FunFam" id="3.40.50.720:FF:000053">
    <property type="entry name" value="Quinone oxidoreductase 1"/>
    <property type="match status" value="1"/>
</dbReference>
<proteinExistence type="predicted"/>
<evidence type="ECO:0000256" key="1">
    <source>
        <dbReference type="ARBA" id="ARBA00022857"/>
    </source>
</evidence>
<accession>A0A124JWA6</accession>
<gene>
    <name evidence="4" type="ORF">AQZ52_03265</name>
</gene>
<keyword evidence="5" id="KW-1185">Reference proteome</keyword>
<evidence type="ECO:0000256" key="2">
    <source>
        <dbReference type="ARBA" id="ARBA00023002"/>
    </source>
</evidence>
<dbReference type="GO" id="GO:0035925">
    <property type="term" value="F:mRNA 3'-UTR AU-rich region binding"/>
    <property type="evidence" value="ECO:0007669"/>
    <property type="project" value="TreeGrafter"/>
</dbReference>
<dbReference type="SMART" id="SM00829">
    <property type="entry name" value="PKS_ER"/>
    <property type="match status" value="1"/>
</dbReference>
<organism evidence="4 5">
    <name type="scientific">Novosphingobium fuchskuhlense</name>
    <dbReference type="NCBI Taxonomy" id="1117702"/>
    <lineage>
        <taxon>Bacteria</taxon>
        <taxon>Pseudomonadati</taxon>
        <taxon>Pseudomonadota</taxon>
        <taxon>Alphaproteobacteria</taxon>
        <taxon>Sphingomonadales</taxon>
        <taxon>Sphingomonadaceae</taxon>
        <taxon>Novosphingobium</taxon>
    </lineage>
</organism>
<dbReference type="AlphaFoldDB" id="A0A124JWA6"/>